<feature type="region of interest" description="Disordered" evidence="1">
    <location>
        <begin position="175"/>
        <end position="203"/>
    </location>
</feature>
<protein>
    <recommendedName>
        <fullName evidence="2">DUF5660 domain-containing protein</fullName>
    </recommendedName>
</protein>
<feature type="domain" description="DUF5660" evidence="2">
    <location>
        <begin position="93"/>
        <end position="202"/>
    </location>
</feature>
<name>A0A0G0B7Y0_9BACT</name>
<sequence length="203" mass="23232">MIKSTSRPKPQNNPAKNPLETIRDLGTSTAKSAFNSVSSIGGGMLDQFFGGYEEDDDKSNLEKFSKETKKTDTKKKEFKLFSYNEYSETTLIKNKIKELTELIRREIDFLKRDNSGLMNEVKDVEKLTLNSLPEKPGIYHIRFLEIVLNLVRHLRAKVGESRTWMEALMSKKKKRGSLFAARSKKSGTQYSLSQELQNARSVQ</sequence>
<organism evidence="3 4">
    <name type="scientific">Candidatus Roizmanbacteria bacterium GW2011_GWC2_35_12</name>
    <dbReference type="NCBI Taxonomy" id="1618485"/>
    <lineage>
        <taxon>Bacteria</taxon>
        <taxon>Candidatus Roizmaniibacteriota</taxon>
    </lineage>
</organism>
<evidence type="ECO:0000313" key="3">
    <source>
        <dbReference type="EMBL" id="KKP65459.1"/>
    </source>
</evidence>
<dbReference type="AlphaFoldDB" id="A0A0G0B7Y0"/>
<feature type="compositionally biased region" description="Polar residues" evidence="1">
    <location>
        <begin position="186"/>
        <end position="203"/>
    </location>
</feature>
<dbReference type="InterPro" id="IPR043719">
    <property type="entry name" value="DUF5660"/>
</dbReference>
<feature type="region of interest" description="Disordered" evidence="1">
    <location>
        <begin position="1"/>
        <end position="24"/>
    </location>
</feature>
<feature type="compositionally biased region" description="Polar residues" evidence="1">
    <location>
        <begin position="1"/>
        <end position="15"/>
    </location>
</feature>
<evidence type="ECO:0000313" key="4">
    <source>
        <dbReference type="Proteomes" id="UP000034127"/>
    </source>
</evidence>
<reference evidence="3 4" key="1">
    <citation type="journal article" date="2015" name="Nature">
        <title>rRNA introns, odd ribosomes, and small enigmatic genomes across a large radiation of phyla.</title>
        <authorList>
            <person name="Brown C.T."/>
            <person name="Hug L.A."/>
            <person name="Thomas B.C."/>
            <person name="Sharon I."/>
            <person name="Castelle C.J."/>
            <person name="Singh A."/>
            <person name="Wilkins M.J."/>
            <person name="Williams K.H."/>
            <person name="Banfield J.F."/>
        </authorList>
    </citation>
    <scope>NUCLEOTIDE SEQUENCE [LARGE SCALE GENOMIC DNA]</scope>
</reference>
<accession>A0A0G0B7Y0</accession>
<dbReference type="Proteomes" id="UP000034127">
    <property type="component" value="Unassembled WGS sequence"/>
</dbReference>
<evidence type="ECO:0000256" key="1">
    <source>
        <dbReference type="SAM" id="MobiDB-lite"/>
    </source>
</evidence>
<gene>
    <name evidence="3" type="ORF">UR63_C0054G0006</name>
</gene>
<dbReference type="Pfam" id="PF18904">
    <property type="entry name" value="DUF5660"/>
    <property type="match status" value="1"/>
</dbReference>
<dbReference type="EMBL" id="LBPX01000054">
    <property type="protein sequence ID" value="KKP65459.1"/>
    <property type="molecule type" value="Genomic_DNA"/>
</dbReference>
<proteinExistence type="predicted"/>
<evidence type="ECO:0000259" key="2">
    <source>
        <dbReference type="Pfam" id="PF18904"/>
    </source>
</evidence>
<comment type="caution">
    <text evidence="3">The sequence shown here is derived from an EMBL/GenBank/DDBJ whole genome shotgun (WGS) entry which is preliminary data.</text>
</comment>